<feature type="compositionally biased region" description="Basic and acidic residues" evidence="6">
    <location>
        <begin position="17"/>
        <end position="30"/>
    </location>
</feature>
<feature type="region of interest" description="Disordered" evidence="6">
    <location>
        <begin position="1"/>
        <end position="30"/>
    </location>
</feature>
<dbReference type="OrthoDB" id="1909330at2759"/>
<dbReference type="EMBL" id="PKPP01007605">
    <property type="protein sequence ID" value="PWA52938.1"/>
    <property type="molecule type" value="Genomic_DNA"/>
</dbReference>
<keyword evidence="5" id="KW-0539">Nucleus</keyword>
<keyword evidence="9" id="KW-1185">Reference proteome</keyword>
<keyword evidence="3" id="KW-0238">DNA-binding</keyword>
<evidence type="ECO:0000256" key="3">
    <source>
        <dbReference type="ARBA" id="ARBA00023125"/>
    </source>
</evidence>
<comment type="subcellular location">
    <subcellularLocation>
        <location evidence="1">Nucleus</location>
    </subcellularLocation>
</comment>
<name>A0A2U1LVC4_ARTAN</name>
<dbReference type="GO" id="GO:0005634">
    <property type="term" value="C:nucleus"/>
    <property type="evidence" value="ECO:0007669"/>
    <property type="project" value="UniProtKB-SubCell"/>
</dbReference>
<organism evidence="8 9">
    <name type="scientific">Artemisia annua</name>
    <name type="common">Sweet wormwood</name>
    <dbReference type="NCBI Taxonomy" id="35608"/>
    <lineage>
        <taxon>Eukaryota</taxon>
        <taxon>Viridiplantae</taxon>
        <taxon>Streptophyta</taxon>
        <taxon>Embryophyta</taxon>
        <taxon>Tracheophyta</taxon>
        <taxon>Spermatophyta</taxon>
        <taxon>Magnoliopsida</taxon>
        <taxon>eudicotyledons</taxon>
        <taxon>Gunneridae</taxon>
        <taxon>Pentapetalae</taxon>
        <taxon>asterids</taxon>
        <taxon>campanulids</taxon>
        <taxon>Asterales</taxon>
        <taxon>Asteraceae</taxon>
        <taxon>Asteroideae</taxon>
        <taxon>Anthemideae</taxon>
        <taxon>Artemisiinae</taxon>
        <taxon>Artemisia</taxon>
    </lineage>
</organism>
<sequence>MDSFFPSVKKTSMNSKENYEDLRNKRMEENKRRMEELKLPLLTQALKSAHSPKPSPMKRAKPRVIGTEMVEVRRSSRVASLPAPVYKEIVVYERVTLPKSGRKYSYSRKDLGNRVYASDEARYWATTKAEELEANLEGGYPSFVKPMLQSHVTGGFWLGLPNHFCRKNLPRNDATVTLIDEEGDEVPTVYLARKAGLSGGWRGFSISHELVDGDALVFQLIERTVFKVYIIRCKGYDEEGEKDEDMEA</sequence>
<dbReference type="CDD" id="cd10017">
    <property type="entry name" value="B3_DNA"/>
    <property type="match status" value="1"/>
</dbReference>
<evidence type="ECO:0000259" key="7">
    <source>
        <dbReference type="PROSITE" id="PS50863"/>
    </source>
</evidence>
<proteinExistence type="predicted"/>
<dbReference type="GO" id="GO:0003677">
    <property type="term" value="F:DNA binding"/>
    <property type="evidence" value="ECO:0007669"/>
    <property type="project" value="UniProtKB-KW"/>
</dbReference>
<evidence type="ECO:0000256" key="1">
    <source>
        <dbReference type="ARBA" id="ARBA00004123"/>
    </source>
</evidence>
<evidence type="ECO:0000256" key="6">
    <source>
        <dbReference type="SAM" id="MobiDB-lite"/>
    </source>
</evidence>
<protein>
    <submittedName>
        <fullName evidence="8">B3 domain-containing protein</fullName>
    </submittedName>
</protein>
<dbReference type="InterPro" id="IPR015300">
    <property type="entry name" value="DNA-bd_pseudobarrel_sf"/>
</dbReference>
<comment type="caution">
    <text evidence="8">The sequence shown here is derived from an EMBL/GenBank/DDBJ whole genome shotgun (WGS) entry which is preliminary data.</text>
</comment>
<accession>A0A2U1LVC4</accession>
<evidence type="ECO:0000256" key="5">
    <source>
        <dbReference type="ARBA" id="ARBA00023242"/>
    </source>
</evidence>
<feature type="domain" description="TF-B3" evidence="7">
    <location>
        <begin position="143"/>
        <end position="234"/>
    </location>
</feature>
<gene>
    <name evidence="8" type="ORF">CTI12_AA443940</name>
</gene>
<dbReference type="InterPro" id="IPR044837">
    <property type="entry name" value="REM16-like"/>
</dbReference>
<dbReference type="PANTHER" id="PTHR31391:SF116">
    <property type="entry name" value="B3 DOMAIN-CONTAINING PROTEIN OS06G0194400-LIKE"/>
    <property type="match status" value="1"/>
</dbReference>
<keyword evidence="4" id="KW-0804">Transcription</keyword>
<evidence type="ECO:0000313" key="8">
    <source>
        <dbReference type="EMBL" id="PWA52938.1"/>
    </source>
</evidence>
<dbReference type="PANTHER" id="PTHR31391">
    <property type="entry name" value="B3 DOMAIN-CONTAINING PROTEIN OS11G0197600-RELATED"/>
    <property type="match status" value="1"/>
</dbReference>
<dbReference type="AlphaFoldDB" id="A0A2U1LVC4"/>
<evidence type="ECO:0000256" key="2">
    <source>
        <dbReference type="ARBA" id="ARBA00023015"/>
    </source>
</evidence>
<reference evidence="8 9" key="1">
    <citation type="journal article" date="2018" name="Mol. Plant">
        <title>The genome of Artemisia annua provides insight into the evolution of Asteraceae family and artemisinin biosynthesis.</title>
        <authorList>
            <person name="Shen Q."/>
            <person name="Zhang L."/>
            <person name="Liao Z."/>
            <person name="Wang S."/>
            <person name="Yan T."/>
            <person name="Shi P."/>
            <person name="Liu M."/>
            <person name="Fu X."/>
            <person name="Pan Q."/>
            <person name="Wang Y."/>
            <person name="Lv Z."/>
            <person name="Lu X."/>
            <person name="Zhang F."/>
            <person name="Jiang W."/>
            <person name="Ma Y."/>
            <person name="Chen M."/>
            <person name="Hao X."/>
            <person name="Li L."/>
            <person name="Tang Y."/>
            <person name="Lv G."/>
            <person name="Zhou Y."/>
            <person name="Sun X."/>
            <person name="Brodelius P.E."/>
            <person name="Rose J.K.C."/>
            <person name="Tang K."/>
        </authorList>
    </citation>
    <scope>NUCLEOTIDE SEQUENCE [LARGE SCALE GENOMIC DNA]</scope>
    <source>
        <strain evidence="9">cv. Huhao1</strain>
        <tissue evidence="8">Leaf</tissue>
    </source>
</reference>
<evidence type="ECO:0000313" key="9">
    <source>
        <dbReference type="Proteomes" id="UP000245207"/>
    </source>
</evidence>
<keyword evidence="2" id="KW-0805">Transcription regulation</keyword>
<evidence type="ECO:0000256" key="4">
    <source>
        <dbReference type="ARBA" id="ARBA00023163"/>
    </source>
</evidence>
<dbReference type="PROSITE" id="PS50863">
    <property type="entry name" value="B3"/>
    <property type="match status" value="1"/>
</dbReference>
<dbReference type="InterPro" id="IPR003340">
    <property type="entry name" value="B3_DNA-bd"/>
</dbReference>
<dbReference type="SUPFAM" id="SSF101936">
    <property type="entry name" value="DNA-binding pseudobarrel domain"/>
    <property type="match status" value="1"/>
</dbReference>
<dbReference type="SMART" id="SM01019">
    <property type="entry name" value="B3"/>
    <property type="match status" value="1"/>
</dbReference>
<dbReference type="Pfam" id="PF02362">
    <property type="entry name" value="B3"/>
    <property type="match status" value="1"/>
</dbReference>
<dbReference type="STRING" id="35608.A0A2U1LVC4"/>
<dbReference type="Proteomes" id="UP000245207">
    <property type="component" value="Unassembled WGS sequence"/>
</dbReference>
<dbReference type="Gene3D" id="2.40.330.10">
    <property type="entry name" value="DNA-binding pseudobarrel domain"/>
    <property type="match status" value="1"/>
</dbReference>